<evidence type="ECO:0000313" key="5">
    <source>
        <dbReference type="RefSeq" id="XP_008290870.1"/>
    </source>
</evidence>
<dbReference type="GeneID" id="103365247"/>
<dbReference type="PANTHER" id="PTHR46345">
    <property type="entry name" value="INVERTED FORMIN-2"/>
    <property type="match status" value="1"/>
</dbReference>
<name>A0A9Y4KAN6_9TELE</name>
<protein>
    <submittedName>
        <fullName evidence="5">FH2 domain-containing protein 1-like</fullName>
    </submittedName>
</protein>
<dbReference type="InterPro" id="IPR042201">
    <property type="entry name" value="FH2_Formin_sf"/>
</dbReference>
<feature type="coiled-coil region" evidence="1">
    <location>
        <begin position="303"/>
        <end position="330"/>
    </location>
</feature>
<proteinExistence type="predicted"/>
<gene>
    <name evidence="5" type="primary">LOC103365247</name>
</gene>
<evidence type="ECO:0000313" key="4">
    <source>
        <dbReference type="Proteomes" id="UP000694891"/>
    </source>
</evidence>
<feature type="compositionally biased region" description="Basic residues" evidence="2">
    <location>
        <begin position="555"/>
        <end position="569"/>
    </location>
</feature>
<feature type="domain" description="FH2" evidence="3">
    <location>
        <begin position="1"/>
        <end position="387"/>
    </location>
</feature>
<dbReference type="AlphaFoldDB" id="A0A9Y4KAN6"/>
<feature type="compositionally biased region" description="Basic residues" evidence="2">
    <location>
        <begin position="377"/>
        <end position="392"/>
    </location>
</feature>
<dbReference type="PROSITE" id="PS51444">
    <property type="entry name" value="FH2"/>
    <property type="match status" value="1"/>
</dbReference>
<dbReference type="RefSeq" id="XP_008290870.1">
    <property type="nucleotide sequence ID" value="XM_008292648.1"/>
</dbReference>
<dbReference type="PANTHER" id="PTHR46345:SF7">
    <property type="entry name" value="FH2 DOMAIN CONTAINING 3-RELATED"/>
    <property type="match status" value="1"/>
</dbReference>
<dbReference type="Pfam" id="PF02181">
    <property type="entry name" value="FH2"/>
    <property type="match status" value="1"/>
</dbReference>
<evidence type="ECO:0000259" key="3">
    <source>
        <dbReference type="PROSITE" id="PS51444"/>
    </source>
</evidence>
<dbReference type="InterPro" id="IPR015425">
    <property type="entry name" value="FH2_Formin"/>
</dbReference>
<keyword evidence="1" id="KW-0175">Coiled coil</keyword>
<dbReference type="Gene3D" id="1.20.58.2220">
    <property type="entry name" value="Formin, FH2 domain"/>
    <property type="match status" value="1"/>
</dbReference>
<accession>A0A9Y4KAN6</accession>
<dbReference type="Proteomes" id="UP000694891">
    <property type="component" value="Unplaced"/>
</dbReference>
<feature type="compositionally biased region" description="Polar residues" evidence="2">
    <location>
        <begin position="593"/>
        <end position="609"/>
    </location>
</feature>
<evidence type="ECO:0000256" key="2">
    <source>
        <dbReference type="SAM" id="MobiDB-lite"/>
    </source>
</evidence>
<feature type="compositionally biased region" description="Low complexity" evidence="2">
    <location>
        <begin position="648"/>
        <end position="660"/>
    </location>
</feature>
<reference evidence="5" key="1">
    <citation type="submission" date="2025-08" db="UniProtKB">
        <authorList>
            <consortium name="RefSeq"/>
        </authorList>
    </citation>
    <scope>IDENTIFICATION</scope>
</reference>
<dbReference type="SUPFAM" id="SSF101447">
    <property type="entry name" value="Formin homology 2 domain (FH2 domain)"/>
    <property type="match status" value="1"/>
</dbReference>
<feature type="region of interest" description="Disordered" evidence="2">
    <location>
        <begin position="422"/>
        <end position="684"/>
    </location>
</feature>
<sequence>MKKLNWDTIPSQRVLGKLNVWTSSRPQRDLVLDIRSMEELFSHVDKRASLRNSKVAPKKCDGMDNFPQEPQVTILDSKRSMNIGILLRHFKRPVKEMVENIRQGNWHRFEAGKLKELCKLLPEESEVKHLLSFSGNLSVLPEADQFMVQLVKVPGYEERLKTMVLREEFFPLMEDVKNSVAVMTKAANELLDCDDLHSVIRLVLKAGNYMNAGGHSANAIGFRMTSLLKLADTKANKPGMNLVHYVAKQVEDIDTELLTFPSQLDHIGMASRICKDEVITDFEREVKKIKEVKLYSSRQPGLLKQMETFLLRAEAKIADLESSLLELTALSNAVAEYFCEDPATFKLEECCSIFHSFCKRFETAVQENREREAAEQRRHRKESVRVAGKRRSTLSSAGSEPKSDSSCLESALHSFLSTEGLARSRKNTLPPIEGSPSERTSQAAPLFKKAEGTSPSSRESPGKKQAKLQKEDKEMTRVENNKEAEKTREISRKVLRYQSSLDGDRASGTPRRSEREQDKPAVPCTPRPRTRDFFFADNGDVGSPWTILSPFPCPRKNKPQTQRKSHQRRLSSTYGGDDHGDGVWETDEGCHRPNSSNQNSVTSAGSTSLPECVRQRTLSQGPILRSASVDETRQSPASGFRLGDLFPRSASQRSQSSGSRTESVTEEGTGVCSGLSSKAGNHIEGQASTSGFISFFRRIGGKSKPGDLEEQKF</sequence>
<dbReference type="SMART" id="SM00498">
    <property type="entry name" value="FH2"/>
    <property type="match status" value="1"/>
</dbReference>
<feature type="region of interest" description="Disordered" evidence="2">
    <location>
        <begin position="372"/>
        <end position="406"/>
    </location>
</feature>
<evidence type="ECO:0000256" key="1">
    <source>
        <dbReference type="SAM" id="Coils"/>
    </source>
</evidence>
<keyword evidence="4" id="KW-1185">Reference proteome</keyword>
<feature type="compositionally biased region" description="Polar residues" evidence="2">
    <location>
        <begin position="393"/>
        <end position="406"/>
    </location>
</feature>
<feature type="compositionally biased region" description="Basic and acidic residues" evidence="2">
    <location>
        <begin position="468"/>
        <end position="492"/>
    </location>
</feature>
<organism evidence="4 5">
    <name type="scientific">Stegastes partitus</name>
    <name type="common">bicolor damselfish</name>
    <dbReference type="NCBI Taxonomy" id="144197"/>
    <lineage>
        <taxon>Eukaryota</taxon>
        <taxon>Metazoa</taxon>
        <taxon>Chordata</taxon>
        <taxon>Craniata</taxon>
        <taxon>Vertebrata</taxon>
        <taxon>Euteleostomi</taxon>
        <taxon>Actinopterygii</taxon>
        <taxon>Neopterygii</taxon>
        <taxon>Teleostei</taxon>
        <taxon>Neoteleostei</taxon>
        <taxon>Acanthomorphata</taxon>
        <taxon>Ovalentaria</taxon>
        <taxon>Pomacentridae</taxon>
        <taxon>Stegastes</taxon>
    </lineage>
</organism>